<dbReference type="Gene3D" id="3.10.20.340">
    <property type="entry name" value="ArgJ beta chain, C-terminal domain"/>
    <property type="match status" value="1"/>
</dbReference>
<keyword evidence="3 8" id="KW-0055">Arginine biosynthesis</keyword>
<dbReference type="EC" id="2.3.1.1" evidence="8"/>
<feature type="site" description="Involved in the stabilization of negative charge on the oxyanion by the formation of the oxyanion hole" evidence="8">
    <location>
        <position position="114"/>
    </location>
</feature>
<evidence type="ECO:0000256" key="8">
    <source>
        <dbReference type="HAMAP-Rule" id="MF_01106"/>
    </source>
</evidence>
<accession>A0A930XWY4</accession>
<dbReference type="NCBIfam" id="TIGR00120">
    <property type="entry name" value="ArgJ"/>
    <property type="match status" value="1"/>
</dbReference>
<gene>
    <name evidence="8 9" type="primary">argJ</name>
    <name evidence="9" type="ORF">ISN26_05745</name>
</gene>
<keyword evidence="8" id="KW-0963">Cytoplasm</keyword>
<sequence>MPRRALHAVAGASVAGAAAGIKSDGAPDVALIVFEKPTPTAAVFTRNRFRAAPVEVCLEHLPAGRGHIRALLVNSGNANCGNGAAGLRVARESCAHAARLLGCAPAEVLPFSTGVIGEPLSLPKLKQGTDAAAAKLRRNGWPKAAKAIMTTDTRPKAASVQFASGGRTVTVTGIAKGAGMIHPDMATMLAFIACDAAIAPRTLQGMLRHACQDTFNAASVDGDTSTNDAVACAATGRLELAGARGLAACAAALREVCMDLAEQIVRDGEGASRLARVTATGFGSDAACRRVAASVAGSPLVKTMLHAGDPNVGRLLMAAGKAGVPFRPERLTVKVGGTVAFVRGARAPGYTERRGERAMKADPVEFELAGGAGGGQASMMFCDLSAEYVKINAEYRS</sequence>
<feature type="chain" id="PRO_5038183242" description="Arginine biosynthesis bifunctional protein ArgJ alpha chain" evidence="8">
    <location>
        <begin position="1"/>
        <end position="186"/>
    </location>
</feature>
<keyword evidence="8" id="KW-0511">Multifunctional enzyme</keyword>
<comment type="caution">
    <text evidence="9">The sequence shown here is derived from an EMBL/GenBank/DDBJ whole genome shotgun (WGS) entry which is preliminary data.</text>
</comment>
<dbReference type="GO" id="GO:0006526">
    <property type="term" value="P:L-arginine biosynthetic process"/>
    <property type="evidence" value="ECO:0007669"/>
    <property type="project" value="UniProtKB-UniRule"/>
</dbReference>
<evidence type="ECO:0000256" key="4">
    <source>
        <dbReference type="ARBA" id="ARBA00022605"/>
    </source>
</evidence>
<feature type="binding site" evidence="8">
    <location>
        <position position="150"/>
    </location>
    <ligand>
        <name>substrate</name>
    </ligand>
</feature>
<comment type="catalytic activity">
    <reaction evidence="8">
        <text>N(2)-acetyl-L-ornithine + L-glutamate = N-acetyl-L-glutamate + L-ornithine</text>
        <dbReference type="Rhea" id="RHEA:15349"/>
        <dbReference type="ChEBI" id="CHEBI:29985"/>
        <dbReference type="ChEBI" id="CHEBI:44337"/>
        <dbReference type="ChEBI" id="CHEBI:46911"/>
        <dbReference type="ChEBI" id="CHEBI:57805"/>
        <dbReference type="EC" id="2.3.1.35"/>
    </reaction>
</comment>
<evidence type="ECO:0000313" key="9">
    <source>
        <dbReference type="EMBL" id="MBF2735562.1"/>
    </source>
</evidence>
<comment type="pathway">
    <text evidence="8">Amino-acid biosynthesis; L-arginine biosynthesis; N(2)-acetyl-L-ornithine from L-glutamate: step 1/4.</text>
</comment>
<comment type="pathway">
    <text evidence="8">Amino-acid biosynthesis; L-arginine biosynthesis; L-ornithine and N-acetyl-L-glutamate from L-glutamate and N(2)-acetyl-L-ornithine (cyclic): step 1/1.</text>
</comment>
<comment type="subunit">
    <text evidence="2 8">Heterotetramer of two alpha and two beta chains.</text>
</comment>
<keyword evidence="7 8" id="KW-0012">Acyltransferase</keyword>
<dbReference type="Pfam" id="PF01960">
    <property type="entry name" value="ArgJ"/>
    <property type="match status" value="1"/>
</dbReference>
<feature type="binding site" evidence="8">
    <location>
        <position position="392"/>
    </location>
    <ligand>
        <name>substrate</name>
    </ligand>
</feature>
<dbReference type="InterPro" id="IPR002813">
    <property type="entry name" value="Arg_biosynth_ArgJ"/>
</dbReference>
<evidence type="ECO:0000256" key="2">
    <source>
        <dbReference type="ARBA" id="ARBA00011475"/>
    </source>
</evidence>
<evidence type="ECO:0000256" key="6">
    <source>
        <dbReference type="ARBA" id="ARBA00022813"/>
    </source>
</evidence>
<evidence type="ECO:0000256" key="7">
    <source>
        <dbReference type="ARBA" id="ARBA00023315"/>
    </source>
</evidence>
<feature type="site" description="Cleavage; by autolysis" evidence="8">
    <location>
        <begin position="186"/>
        <end position="187"/>
    </location>
</feature>
<dbReference type="InterPro" id="IPR016117">
    <property type="entry name" value="ArgJ-like_dom_sf"/>
</dbReference>
<evidence type="ECO:0000256" key="5">
    <source>
        <dbReference type="ARBA" id="ARBA00022679"/>
    </source>
</evidence>
<dbReference type="Proteomes" id="UP000604381">
    <property type="component" value="Unassembled WGS sequence"/>
</dbReference>
<proteinExistence type="inferred from homology"/>
<evidence type="ECO:0000256" key="1">
    <source>
        <dbReference type="ARBA" id="ARBA00006774"/>
    </source>
</evidence>
<reference evidence="9" key="1">
    <citation type="submission" date="2020-10" db="EMBL/GenBank/DDBJ databases">
        <title>An improved Amphimedon queenslandica hologenome assembly reveals how three proteobacterial symbionts can extend the metabolic phenotypic of their marine sponge host.</title>
        <authorList>
            <person name="Degnan B."/>
            <person name="Degnan S."/>
            <person name="Xiang X."/>
        </authorList>
    </citation>
    <scope>NUCLEOTIDE SEQUENCE</scope>
    <source>
        <strain evidence="9">AqS2</strain>
    </source>
</reference>
<feature type="binding site" evidence="8">
    <location>
        <position position="397"/>
    </location>
    <ligand>
        <name>substrate</name>
    </ligand>
</feature>
<keyword evidence="10" id="KW-1185">Reference proteome</keyword>
<dbReference type="GO" id="GO:0004042">
    <property type="term" value="F:L-glutamate N-acetyltransferase activity"/>
    <property type="evidence" value="ECO:0007669"/>
    <property type="project" value="UniProtKB-UniRule"/>
</dbReference>
<dbReference type="PANTHER" id="PTHR23100">
    <property type="entry name" value="ARGININE BIOSYNTHESIS BIFUNCTIONAL PROTEIN ARGJ"/>
    <property type="match status" value="1"/>
</dbReference>
<feature type="site" description="Involved in the stabilization of negative charge on the oxyanion by the formation of the oxyanion hole" evidence="8">
    <location>
        <position position="113"/>
    </location>
</feature>
<dbReference type="EMBL" id="JADHEI010000043">
    <property type="protein sequence ID" value="MBF2735562.1"/>
    <property type="molecule type" value="Genomic_DNA"/>
</dbReference>
<feature type="active site" description="Nucleophile" evidence="8">
    <location>
        <position position="187"/>
    </location>
</feature>
<keyword evidence="4 8" id="KW-0028">Amino-acid biosynthesis</keyword>
<feature type="chain" id="PRO_5038183243" description="Arginine biosynthesis bifunctional protein ArgJ beta chain" evidence="8">
    <location>
        <begin position="187"/>
        <end position="397"/>
    </location>
</feature>
<comment type="function">
    <text evidence="8">Catalyzes two activities which are involved in the cyclic version of arginine biosynthesis: the synthesis of N-acetylglutamate from glutamate and acetyl-CoA as the acetyl donor, and of ornithine by transacetylation between N(2)-acetylornithine and glutamate.</text>
</comment>
<evidence type="ECO:0000313" key="10">
    <source>
        <dbReference type="Proteomes" id="UP000604381"/>
    </source>
</evidence>
<dbReference type="AlphaFoldDB" id="A0A930XWY4"/>
<organism evidence="9 10">
    <name type="scientific">Candidatus Amphirhobacter heronislandensis</name>
    <dbReference type="NCBI Taxonomy" id="1732024"/>
    <lineage>
        <taxon>Bacteria</taxon>
        <taxon>Pseudomonadati</taxon>
        <taxon>Pseudomonadota</taxon>
        <taxon>Gammaproteobacteria</taxon>
        <taxon>Candidatus Tethybacterales</taxon>
        <taxon>Candidatus Tethybacteraceae</taxon>
        <taxon>Candidatus Amphirhobacter</taxon>
    </lineage>
</organism>
<dbReference type="InterPro" id="IPR042195">
    <property type="entry name" value="ArgJ_beta_C"/>
</dbReference>
<dbReference type="Gene3D" id="3.60.70.12">
    <property type="entry name" value="L-amino peptidase D-ALA esterase/amidase"/>
    <property type="match status" value="1"/>
</dbReference>
<keyword evidence="5 8" id="KW-0808">Transferase</keyword>
<feature type="binding site" evidence="8">
    <location>
        <position position="187"/>
    </location>
    <ligand>
        <name>substrate</name>
    </ligand>
</feature>
<dbReference type="HAMAP" id="MF_01106">
    <property type="entry name" value="ArgJ"/>
    <property type="match status" value="1"/>
</dbReference>
<name>A0A930XWY4_9GAMM</name>
<protein>
    <recommendedName>
        <fullName evidence="8">Arginine biosynthesis bifunctional protein ArgJ</fullName>
    </recommendedName>
    <domain>
        <recommendedName>
            <fullName evidence="8">Glutamate N-acetyltransferase</fullName>
            <ecNumber evidence="8">2.3.1.35</ecNumber>
        </recommendedName>
        <alternativeName>
            <fullName evidence="8">Ornithine acetyltransferase</fullName>
            <shortName evidence="8">OATase</shortName>
        </alternativeName>
        <alternativeName>
            <fullName evidence="8">Ornithine transacetylase</fullName>
        </alternativeName>
    </domain>
    <domain>
        <recommendedName>
            <fullName evidence="8">Amino-acid acetyltransferase</fullName>
            <ecNumber evidence="8">2.3.1.1</ecNumber>
        </recommendedName>
        <alternativeName>
            <fullName evidence="8">N-acetylglutamate synthase</fullName>
            <shortName evidence="8">AGSase</shortName>
        </alternativeName>
    </domain>
    <component>
        <recommendedName>
            <fullName evidence="8">Arginine biosynthesis bifunctional protein ArgJ alpha chain</fullName>
        </recommendedName>
    </component>
    <component>
        <recommendedName>
            <fullName evidence="8">Arginine biosynthesis bifunctional protein ArgJ beta chain</fullName>
        </recommendedName>
    </component>
</protein>
<comment type="similarity">
    <text evidence="1 8">Belongs to the ArgJ family.</text>
</comment>
<dbReference type="NCBIfam" id="NF003802">
    <property type="entry name" value="PRK05388.1"/>
    <property type="match status" value="1"/>
</dbReference>
<dbReference type="FunFam" id="3.60.70.12:FF:000001">
    <property type="entry name" value="Arginine biosynthesis bifunctional protein ArgJ, chloroplastic"/>
    <property type="match status" value="1"/>
</dbReference>
<dbReference type="SUPFAM" id="SSF56266">
    <property type="entry name" value="DmpA/ArgJ-like"/>
    <property type="match status" value="1"/>
</dbReference>
<evidence type="ECO:0000256" key="3">
    <source>
        <dbReference type="ARBA" id="ARBA00022571"/>
    </source>
</evidence>
<feature type="binding site" evidence="8">
    <location>
        <position position="176"/>
    </location>
    <ligand>
        <name>substrate</name>
    </ligand>
</feature>
<keyword evidence="6 8" id="KW-0068">Autocatalytic cleavage</keyword>
<comment type="catalytic activity">
    <reaction evidence="8">
        <text>L-glutamate + acetyl-CoA = N-acetyl-L-glutamate + CoA + H(+)</text>
        <dbReference type="Rhea" id="RHEA:24292"/>
        <dbReference type="ChEBI" id="CHEBI:15378"/>
        <dbReference type="ChEBI" id="CHEBI:29985"/>
        <dbReference type="ChEBI" id="CHEBI:44337"/>
        <dbReference type="ChEBI" id="CHEBI:57287"/>
        <dbReference type="ChEBI" id="CHEBI:57288"/>
        <dbReference type="EC" id="2.3.1.1"/>
    </reaction>
</comment>
<dbReference type="EC" id="2.3.1.35" evidence="8"/>
<dbReference type="GO" id="GO:0005737">
    <property type="term" value="C:cytoplasm"/>
    <property type="evidence" value="ECO:0007669"/>
    <property type="project" value="UniProtKB-SubCell"/>
</dbReference>
<feature type="binding site" evidence="8">
    <location>
        <position position="269"/>
    </location>
    <ligand>
        <name>substrate</name>
    </ligand>
</feature>
<dbReference type="PANTHER" id="PTHR23100:SF0">
    <property type="entry name" value="ARGININE BIOSYNTHESIS BIFUNCTIONAL PROTEIN ARGJ, MITOCHONDRIAL"/>
    <property type="match status" value="1"/>
</dbReference>
<dbReference type="GO" id="GO:0004358">
    <property type="term" value="F:L-glutamate N-acetyltransferase activity, acting on acetyl-L-ornithine as donor"/>
    <property type="evidence" value="ECO:0007669"/>
    <property type="project" value="UniProtKB-UniRule"/>
</dbReference>
<dbReference type="GO" id="GO:0006592">
    <property type="term" value="P:ornithine biosynthetic process"/>
    <property type="evidence" value="ECO:0007669"/>
    <property type="project" value="TreeGrafter"/>
</dbReference>
<dbReference type="CDD" id="cd02152">
    <property type="entry name" value="OAT"/>
    <property type="match status" value="1"/>
</dbReference>
<comment type="subcellular location">
    <subcellularLocation>
        <location evidence="8">Cytoplasm</location>
    </subcellularLocation>
</comment>